<feature type="domain" description="Ig-like" evidence="4">
    <location>
        <begin position="320"/>
        <end position="385"/>
    </location>
</feature>
<dbReference type="OrthoDB" id="8657369at2759"/>
<dbReference type="Pfam" id="PF00047">
    <property type="entry name" value="ig"/>
    <property type="match status" value="1"/>
</dbReference>
<dbReference type="Gene3D" id="2.60.40.10">
    <property type="entry name" value="Immunoglobulins"/>
    <property type="match status" value="2"/>
</dbReference>
<keyword evidence="2" id="KW-0812">Transmembrane</keyword>
<dbReference type="EMBL" id="SRMA01023909">
    <property type="protein sequence ID" value="TRZ02594.1"/>
    <property type="molecule type" value="Genomic_DNA"/>
</dbReference>
<dbReference type="InterPro" id="IPR036179">
    <property type="entry name" value="Ig-like_dom_sf"/>
</dbReference>
<evidence type="ECO:0000256" key="2">
    <source>
        <dbReference type="SAM" id="Phobius"/>
    </source>
</evidence>
<feature type="transmembrane region" description="Helical" evidence="2">
    <location>
        <begin position="400"/>
        <end position="424"/>
    </location>
</feature>
<keyword evidence="2" id="KW-1133">Transmembrane helix</keyword>
<dbReference type="PANTHER" id="PTHR11422">
    <property type="entry name" value="T-CELL SURFACE GLYCOPROTEIN CD4"/>
    <property type="match status" value="1"/>
</dbReference>
<feature type="signal peptide" evidence="3">
    <location>
        <begin position="1"/>
        <end position="24"/>
    </location>
</feature>
<name>A0A553RK97_9TELE</name>
<protein>
    <recommendedName>
        <fullName evidence="4">Ig-like domain-containing protein</fullName>
    </recommendedName>
</protein>
<accession>A0A553RK97</accession>
<keyword evidence="6" id="KW-1185">Reference proteome</keyword>
<dbReference type="PROSITE" id="PS50835">
    <property type="entry name" value="IG_LIKE"/>
    <property type="match status" value="2"/>
</dbReference>
<evidence type="ECO:0000256" key="1">
    <source>
        <dbReference type="ARBA" id="ARBA00023319"/>
    </source>
</evidence>
<gene>
    <name evidence="5" type="ORF">DNTS_010945</name>
</gene>
<dbReference type="InterPro" id="IPR007110">
    <property type="entry name" value="Ig-like_dom"/>
</dbReference>
<feature type="chain" id="PRO_5021743356" description="Ig-like domain-containing protein" evidence="3">
    <location>
        <begin position="25"/>
        <end position="454"/>
    </location>
</feature>
<keyword evidence="2" id="KW-0472">Membrane</keyword>
<dbReference type="PANTHER" id="PTHR11422:SF0">
    <property type="entry name" value="T-CELL SURFACE GLYCOPROTEIN CD4"/>
    <property type="match status" value="1"/>
</dbReference>
<evidence type="ECO:0000313" key="5">
    <source>
        <dbReference type="EMBL" id="TRZ02594.1"/>
    </source>
</evidence>
<dbReference type="InterPro" id="IPR013783">
    <property type="entry name" value="Ig-like_fold"/>
</dbReference>
<organism evidence="5 6">
    <name type="scientific">Danionella cerebrum</name>
    <dbReference type="NCBI Taxonomy" id="2873325"/>
    <lineage>
        <taxon>Eukaryota</taxon>
        <taxon>Metazoa</taxon>
        <taxon>Chordata</taxon>
        <taxon>Craniata</taxon>
        <taxon>Vertebrata</taxon>
        <taxon>Euteleostomi</taxon>
        <taxon>Actinopterygii</taxon>
        <taxon>Neopterygii</taxon>
        <taxon>Teleostei</taxon>
        <taxon>Ostariophysi</taxon>
        <taxon>Cypriniformes</taxon>
        <taxon>Danionidae</taxon>
        <taxon>Danioninae</taxon>
        <taxon>Danionella</taxon>
    </lineage>
</organism>
<proteinExistence type="predicted"/>
<dbReference type="SMART" id="SM00409">
    <property type="entry name" value="IG"/>
    <property type="match status" value="3"/>
</dbReference>
<feature type="domain" description="Ig-like" evidence="4">
    <location>
        <begin position="110"/>
        <end position="181"/>
    </location>
</feature>
<dbReference type="InterPro" id="IPR003599">
    <property type="entry name" value="Ig_sub"/>
</dbReference>
<dbReference type="STRING" id="623744.A0A553RK97"/>
<evidence type="ECO:0000259" key="4">
    <source>
        <dbReference type="PROSITE" id="PS50835"/>
    </source>
</evidence>
<dbReference type="InterPro" id="IPR013151">
    <property type="entry name" value="Immunoglobulin_dom"/>
</dbReference>
<reference evidence="5 6" key="1">
    <citation type="journal article" date="2019" name="Sci. Data">
        <title>Hybrid genome assembly and annotation of Danionella translucida.</title>
        <authorList>
            <person name="Kadobianskyi M."/>
            <person name="Schulze L."/>
            <person name="Schuelke M."/>
            <person name="Judkewitz B."/>
        </authorList>
    </citation>
    <scope>NUCLEOTIDE SEQUENCE [LARGE SCALE GENOMIC DNA]</scope>
    <source>
        <strain evidence="5 6">Bolton</strain>
    </source>
</reference>
<dbReference type="SUPFAM" id="SSF48726">
    <property type="entry name" value="Immunoglobulin"/>
    <property type="match status" value="2"/>
</dbReference>
<sequence>MLLCELVLQVSLSLLVVQDEAVLGHTTIAFTAHQGRSISSFCTGRGDCYPTQGGKDTRVSLFQDMSLQLSPVQESDFVLWHCEQIRKEEFKKTYRLHRVFISTTPAVIVGDSLSLDCKVEPSSVEVDVSWIPPVQVNADCTRQETFSSKVSISAVTLCHSGTWTCKLQYLQRVTQENKTIFVIDLAPSPSDPIYTSVSPSSSVDIPCSLSSQMPLSLLNEIGLRGGNWSISPMAGGNSKSQSLLSLNLGEPLRWVPTPGANITVTGREFTGLDLSIRNLPVSEKIRGVYTCSLMFQTRTLTRKVKLEVLRISSSALGSPVTEGQNLNLTCTLGHANSPDLLVKWKCFSCPSESQSHPSLLSIPIVTMQHNGWVQCELWKNAQMLTSAELFLRVVKAPVDVWLYVAISSGVVVFILLMVIIVIYVRKYKQMLMYRRRKTRFCCCEDQQPKGFYRT</sequence>
<keyword evidence="3" id="KW-0732">Signal</keyword>
<keyword evidence="1" id="KW-0393">Immunoglobulin domain</keyword>
<dbReference type="AlphaFoldDB" id="A0A553RK97"/>
<evidence type="ECO:0000313" key="6">
    <source>
        <dbReference type="Proteomes" id="UP000316079"/>
    </source>
</evidence>
<evidence type="ECO:0000256" key="3">
    <source>
        <dbReference type="SAM" id="SignalP"/>
    </source>
</evidence>
<comment type="caution">
    <text evidence="5">The sequence shown here is derived from an EMBL/GenBank/DDBJ whole genome shotgun (WGS) entry which is preliminary data.</text>
</comment>
<dbReference type="Proteomes" id="UP000316079">
    <property type="component" value="Unassembled WGS sequence"/>
</dbReference>